<dbReference type="InterPro" id="IPR010982">
    <property type="entry name" value="Lambda_DNA-bd_dom_sf"/>
</dbReference>
<evidence type="ECO:0000256" key="1">
    <source>
        <dbReference type="ARBA" id="ARBA00023015"/>
    </source>
</evidence>
<evidence type="ECO:0000256" key="3">
    <source>
        <dbReference type="ARBA" id="ARBA00023163"/>
    </source>
</evidence>
<accession>A0ABS3IUH0</accession>
<reference evidence="5" key="1">
    <citation type="submission" date="2021-03" db="EMBL/GenBank/DDBJ databases">
        <title>Genome sequence of Bifidobacterium asteroides strain wkB204 isolated from a honey bee gut.</title>
        <authorList>
            <person name="Motta E.V.S."/>
            <person name="Kwong W.K."/>
            <person name="Moran N.A."/>
        </authorList>
    </citation>
    <scope>NUCLEOTIDE SEQUENCE</scope>
    <source>
        <strain evidence="5">WkB204</strain>
    </source>
</reference>
<dbReference type="CDD" id="cd01574">
    <property type="entry name" value="PBP1_LacI"/>
    <property type="match status" value="1"/>
</dbReference>
<keyword evidence="2" id="KW-0238">DNA-binding</keyword>
<comment type="caution">
    <text evidence="5">The sequence shown here is derived from an EMBL/GenBank/DDBJ whole genome shotgun (WGS) entry which is preliminary data.</text>
</comment>
<dbReference type="SUPFAM" id="SSF53822">
    <property type="entry name" value="Periplasmic binding protein-like I"/>
    <property type="match status" value="1"/>
</dbReference>
<dbReference type="PROSITE" id="PS50932">
    <property type="entry name" value="HTH_LACI_2"/>
    <property type="match status" value="1"/>
</dbReference>
<dbReference type="InterPro" id="IPR028082">
    <property type="entry name" value="Peripla_BP_I"/>
</dbReference>
<dbReference type="Proteomes" id="UP000664299">
    <property type="component" value="Unassembled WGS sequence"/>
</dbReference>
<dbReference type="PANTHER" id="PTHR30146:SF153">
    <property type="entry name" value="LACTOSE OPERON REPRESSOR"/>
    <property type="match status" value="1"/>
</dbReference>
<organism evidence="5 6">
    <name type="scientific">Bifidobacterium asteroides</name>
    <dbReference type="NCBI Taxonomy" id="1684"/>
    <lineage>
        <taxon>Bacteria</taxon>
        <taxon>Bacillati</taxon>
        <taxon>Actinomycetota</taxon>
        <taxon>Actinomycetes</taxon>
        <taxon>Bifidobacteriales</taxon>
        <taxon>Bifidobacteriaceae</taxon>
        <taxon>Bifidobacterium</taxon>
    </lineage>
</organism>
<evidence type="ECO:0000256" key="2">
    <source>
        <dbReference type="ARBA" id="ARBA00023125"/>
    </source>
</evidence>
<evidence type="ECO:0000259" key="4">
    <source>
        <dbReference type="PROSITE" id="PS50932"/>
    </source>
</evidence>
<protein>
    <submittedName>
        <fullName evidence="5">Substrate-binding domain-containing protein</fullName>
    </submittedName>
</protein>
<name>A0ABS3IUH0_9BIFI</name>
<evidence type="ECO:0000313" key="5">
    <source>
        <dbReference type="EMBL" id="MBO0624015.1"/>
    </source>
</evidence>
<dbReference type="CDD" id="cd01392">
    <property type="entry name" value="HTH_LacI"/>
    <property type="match status" value="1"/>
</dbReference>
<gene>
    <name evidence="5" type="ORF">J1F30_06520</name>
</gene>
<dbReference type="SMART" id="SM00354">
    <property type="entry name" value="HTH_LACI"/>
    <property type="match status" value="1"/>
</dbReference>
<dbReference type="InterPro" id="IPR046335">
    <property type="entry name" value="LacI/GalR-like_sensor"/>
</dbReference>
<keyword evidence="1" id="KW-0805">Transcription regulation</keyword>
<dbReference type="Pfam" id="PF13377">
    <property type="entry name" value="Peripla_BP_3"/>
    <property type="match status" value="1"/>
</dbReference>
<dbReference type="InterPro" id="IPR000843">
    <property type="entry name" value="HTH_LacI"/>
</dbReference>
<sequence>MANVSISSVSRFLNGGYVSSANRKRIGDAVNRLHYRPSRIAQALASEINPSIAVIAIDSSQLGPTLMLGGIEQKAREKGLAVTICVPETNKVVDIRHTLNAALDQQPLGVLFMYPDMVDMRLHDIFPLDVPYVMITGEKADGFPDISLCDKDGGEIITRYLLSLGHETVYHVAVPVKSKTNRRMQGWAKALRDMGARVPEPIYSTWDPGEARDIGRALALKEDVTAVFAGNDELAIGVISGLRDMGKRVPEDVSVVGFDGHPLSGYWDPPLTTLRQNFAEAGRSSVDLLLRQINSREQEEDEMATDENNEDMRMDIHGKLIIRGSASKPH</sequence>
<dbReference type="Gene3D" id="3.40.50.2300">
    <property type="match status" value="2"/>
</dbReference>
<dbReference type="SUPFAM" id="SSF47413">
    <property type="entry name" value="lambda repressor-like DNA-binding domains"/>
    <property type="match status" value="1"/>
</dbReference>
<dbReference type="Pfam" id="PF00356">
    <property type="entry name" value="LacI"/>
    <property type="match status" value="1"/>
</dbReference>
<keyword evidence="3" id="KW-0804">Transcription</keyword>
<evidence type="ECO:0000313" key="6">
    <source>
        <dbReference type="Proteomes" id="UP000664299"/>
    </source>
</evidence>
<proteinExistence type="predicted"/>
<feature type="domain" description="HTH lacI-type" evidence="4">
    <location>
        <begin position="1"/>
        <end position="46"/>
    </location>
</feature>
<keyword evidence="6" id="KW-1185">Reference proteome</keyword>
<dbReference type="PANTHER" id="PTHR30146">
    <property type="entry name" value="LACI-RELATED TRANSCRIPTIONAL REPRESSOR"/>
    <property type="match status" value="1"/>
</dbReference>
<dbReference type="EMBL" id="JAFMNU010000015">
    <property type="protein sequence ID" value="MBO0624015.1"/>
    <property type="molecule type" value="Genomic_DNA"/>
</dbReference>
<dbReference type="Gene3D" id="1.10.260.40">
    <property type="entry name" value="lambda repressor-like DNA-binding domains"/>
    <property type="match status" value="1"/>
</dbReference>